<dbReference type="PIRSF" id="PIRSF001123">
    <property type="entry name" value="PepA_GA"/>
    <property type="match status" value="1"/>
</dbReference>
<dbReference type="OrthoDB" id="9772053at2"/>
<keyword evidence="3" id="KW-0645">Protease</keyword>
<dbReference type="Gene3D" id="3.40.630.10">
    <property type="entry name" value="Zn peptidases"/>
    <property type="match status" value="1"/>
</dbReference>
<dbReference type="Pfam" id="PF05343">
    <property type="entry name" value="Peptidase_M42"/>
    <property type="match status" value="1"/>
</dbReference>
<dbReference type="EMBL" id="QAMZ01000029">
    <property type="protein sequence ID" value="PWL54010.1"/>
    <property type="molecule type" value="Genomic_DNA"/>
</dbReference>
<keyword evidence="10" id="KW-1185">Reference proteome</keyword>
<dbReference type="GO" id="GO:0004177">
    <property type="term" value="F:aminopeptidase activity"/>
    <property type="evidence" value="ECO:0007669"/>
    <property type="project" value="UniProtKB-UniRule"/>
</dbReference>
<dbReference type="Proteomes" id="UP000246114">
    <property type="component" value="Unassembled WGS sequence"/>
</dbReference>
<dbReference type="STRING" id="1529.SAMN04487885_12526"/>
<dbReference type="Proteomes" id="UP000182135">
    <property type="component" value="Unassembled WGS sequence"/>
</dbReference>
<sequence length="324" mass="35217">MKPLLDKLIHTFGVTGREDNIKEVIKKRIQELGLESSTDNMGNVVVTLSQGKESEKCMISANMDTAGLIVNFIEDNGYLRVHPIGKFNASEVANGLVVFQNGVTGRCCLCKKDGDIEDMYVDIGASSKEEAAKLIKEGYVAAFKGESITQGRFIMGPNLTNRAACYVLLQVIENLVNDNKIKDINKNVTIAFTTQSYLRLKGAKAIIHTVEPDKALVIDTEEAGDTLGGNGALKLGKGLGLRVMDGNLIIHHEMKEELQSLSEGKLINIVSTKSSDGGIIQKEGKGAKVGVIAIPCRYPNTSQEVMSEDDIEMAENLIEKFIVI</sequence>
<evidence type="ECO:0000313" key="11">
    <source>
        <dbReference type="Proteomes" id="UP000246114"/>
    </source>
</evidence>
<dbReference type="GeneID" id="90543462"/>
<proteinExistence type="inferred from homology"/>
<evidence type="ECO:0000313" key="8">
    <source>
        <dbReference type="EMBL" id="PWL54010.1"/>
    </source>
</evidence>
<dbReference type="RefSeq" id="WP_027638777.1">
    <property type="nucleotide sequence ID" value="NZ_BAAACD010000030.1"/>
</dbReference>
<dbReference type="Gene3D" id="2.40.30.40">
    <property type="entry name" value="Peptidase M42, domain 2"/>
    <property type="match status" value="1"/>
</dbReference>
<dbReference type="AlphaFoldDB" id="A0A1I2P1I4"/>
<dbReference type="PANTHER" id="PTHR32481:SF7">
    <property type="entry name" value="AMINOPEPTIDASE YHFE-RELATED"/>
    <property type="match status" value="1"/>
</dbReference>
<evidence type="ECO:0000256" key="2">
    <source>
        <dbReference type="ARBA" id="ARBA00022438"/>
    </source>
</evidence>
<dbReference type="EMBL" id="FOOE01000025">
    <property type="protein sequence ID" value="SFG09240.1"/>
    <property type="molecule type" value="Genomic_DNA"/>
</dbReference>
<dbReference type="PANTHER" id="PTHR32481">
    <property type="entry name" value="AMINOPEPTIDASE"/>
    <property type="match status" value="1"/>
</dbReference>
<evidence type="ECO:0000256" key="4">
    <source>
        <dbReference type="ARBA" id="ARBA00022723"/>
    </source>
</evidence>
<dbReference type="eggNOG" id="COG1363">
    <property type="taxonomic scope" value="Bacteria"/>
</dbReference>
<comment type="cofactor">
    <cofactor evidence="7">
        <name>a divalent metal cation</name>
        <dbReference type="ChEBI" id="CHEBI:60240"/>
    </cofactor>
    <text evidence="7">Binds 2 divalent metal cations per subunit.</text>
</comment>
<evidence type="ECO:0000313" key="9">
    <source>
        <dbReference type="EMBL" id="SFG09240.1"/>
    </source>
</evidence>
<protein>
    <submittedName>
        <fullName evidence="9">Endoglucanase</fullName>
    </submittedName>
</protein>
<evidence type="ECO:0000256" key="3">
    <source>
        <dbReference type="ARBA" id="ARBA00022670"/>
    </source>
</evidence>
<evidence type="ECO:0000256" key="6">
    <source>
        <dbReference type="PIRNR" id="PIRNR001123"/>
    </source>
</evidence>
<dbReference type="InterPro" id="IPR008007">
    <property type="entry name" value="Peptidase_M42"/>
</dbReference>
<evidence type="ECO:0000256" key="1">
    <source>
        <dbReference type="ARBA" id="ARBA00006272"/>
    </source>
</evidence>
<dbReference type="InterPro" id="IPR023367">
    <property type="entry name" value="Peptidase_M42_dom2"/>
</dbReference>
<keyword evidence="5" id="KW-0378">Hydrolase</keyword>
<dbReference type="InterPro" id="IPR051464">
    <property type="entry name" value="Peptidase_M42_aminopept"/>
</dbReference>
<feature type="binding site" evidence="7">
    <location>
        <position position="219"/>
    </location>
    <ligand>
        <name>Zn(2+)</name>
        <dbReference type="ChEBI" id="CHEBI:29105"/>
        <label>1</label>
    </ligand>
</feature>
<reference evidence="9 10" key="1">
    <citation type="submission" date="2016-10" db="EMBL/GenBank/DDBJ databases">
        <authorList>
            <person name="de Groot N.N."/>
        </authorList>
    </citation>
    <scope>NUCLEOTIDE SEQUENCE [LARGE SCALE GENOMIC DNA]</scope>
    <source>
        <strain evidence="9 10">NLAE-zl-G419</strain>
    </source>
</reference>
<comment type="similarity">
    <text evidence="1 6">Belongs to the peptidase M42 family.</text>
</comment>
<keyword evidence="2" id="KW-0031">Aminopeptidase</keyword>
<dbReference type="GO" id="GO:0046872">
    <property type="term" value="F:metal ion binding"/>
    <property type="evidence" value="ECO:0007669"/>
    <property type="project" value="UniProtKB-UniRule"/>
</dbReference>
<accession>A0A1I2P1I4</accession>
<evidence type="ECO:0000256" key="5">
    <source>
        <dbReference type="ARBA" id="ARBA00022801"/>
    </source>
</evidence>
<keyword evidence="4 7" id="KW-0479">Metal-binding</keyword>
<dbReference type="SUPFAM" id="SSF101821">
    <property type="entry name" value="Aminopeptidase/glucanase lid domain"/>
    <property type="match status" value="1"/>
</dbReference>
<gene>
    <name evidence="8" type="ORF">DBY38_06330</name>
    <name evidence="9" type="ORF">SAMN04487885_12526</name>
</gene>
<name>A0A1I2P1I4_9CLOT</name>
<evidence type="ECO:0000313" key="10">
    <source>
        <dbReference type="Proteomes" id="UP000182135"/>
    </source>
</evidence>
<evidence type="ECO:0000256" key="7">
    <source>
        <dbReference type="PIRSR" id="PIRSR001123-2"/>
    </source>
</evidence>
<organism evidence="9 10">
    <name type="scientific">Clostridium cadaveris</name>
    <dbReference type="NCBI Taxonomy" id="1529"/>
    <lineage>
        <taxon>Bacteria</taxon>
        <taxon>Bacillati</taxon>
        <taxon>Bacillota</taxon>
        <taxon>Clostridia</taxon>
        <taxon>Eubacteriales</taxon>
        <taxon>Clostridiaceae</taxon>
        <taxon>Clostridium</taxon>
    </lineage>
</organism>
<dbReference type="SUPFAM" id="SSF53187">
    <property type="entry name" value="Zn-dependent exopeptidases"/>
    <property type="match status" value="1"/>
</dbReference>
<dbReference type="GO" id="GO:0006508">
    <property type="term" value="P:proteolysis"/>
    <property type="evidence" value="ECO:0007669"/>
    <property type="project" value="UniProtKB-KW"/>
</dbReference>
<reference evidence="8 11" key="2">
    <citation type="submission" date="2018-03" db="EMBL/GenBank/DDBJ databases">
        <title>The uncultured portion of the human microbiome is neutrally assembled.</title>
        <authorList>
            <person name="Jeraldo P."/>
            <person name="Boardman L."/>
            <person name="White B.A."/>
            <person name="Nelson H."/>
            <person name="Goldenfeld N."/>
            <person name="Chia N."/>
        </authorList>
    </citation>
    <scope>NUCLEOTIDE SEQUENCE [LARGE SCALE GENOMIC DNA]</scope>
    <source>
        <strain evidence="8">CIM:MAG 903</strain>
    </source>
</reference>